<evidence type="ECO:0000256" key="1">
    <source>
        <dbReference type="SAM" id="SignalP"/>
    </source>
</evidence>
<dbReference type="SUPFAM" id="SSF56601">
    <property type="entry name" value="beta-lactamase/transpeptidase-like"/>
    <property type="match status" value="1"/>
</dbReference>
<dbReference type="AlphaFoldDB" id="A0AAW1P4X6"/>
<reference evidence="3 4" key="1">
    <citation type="journal article" date="2024" name="Nat. Commun.">
        <title>Phylogenomics reveals the evolutionary origins of lichenization in chlorophyte algae.</title>
        <authorList>
            <person name="Puginier C."/>
            <person name="Libourel C."/>
            <person name="Otte J."/>
            <person name="Skaloud P."/>
            <person name="Haon M."/>
            <person name="Grisel S."/>
            <person name="Petersen M."/>
            <person name="Berrin J.G."/>
            <person name="Delaux P.M."/>
            <person name="Dal Grande F."/>
            <person name="Keller J."/>
        </authorList>
    </citation>
    <scope>NUCLEOTIDE SEQUENCE [LARGE SCALE GENOMIC DNA]</scope>
    <source>
        <strain evidence="3 4">SAG 2043</strain>
    </source>
</reference>
<dbReference type="InterPro" id="IPR001466">
    <property type="entry name" value="Beta-lactam-related"/>
</dbReference>
<organism evidence="3 4">
    <name type="scientific">[Myrmecia] bisecta</name>
    <dbReference type="NCBI Taxonomy" id="41462"/>
    <lineage>
        <taxon>Eukaryota</taxon>
        <taxon>Viridiplantae</taxon>
        <taxon>Chlorophyta</taxon>
        <taxon>core chlorophytes</taxon>
        <taxon>Trebouxiophyceae</taxon>
        <taxon>Trebouxiales</taxon>
        <taxon>Trebouxiaceae</taxon>
        <taxon>Myrmecia</taxon>
    </lineage>
</organism>
<keyword evidence="1" id="KW-0732">Signal</keyword>
<keyword evidence="4" id="KW-1185">Reference proteome</keyword>
<dbReference type="PANTHER" id="PTHR46825">
    <property type="entry name" value="D-ALANYL-D-ALANINE-CARBOXYPEPTIDASE/ENDOPEPTIDASE AMPH"/>
    <property type="match status" value="1"/>
</dbReference>
<sequence length="533" mass="56839">MAALQRSVVGGLVPVVCLLLAYQGVTAQFDAAVAALSSAMTALEQGNLFSGVVHVEVAGNTVFEKAYGKANYELDVPMKTDSIMPIGSNTKFFTAVAIHQLAQAGKLDLDGDVAKYFNLSDFGAGSGNWCPRVYNQTYNATVTCEKVTLRQLLGMAGGVLGVDNCAYAPDSWQAPLCWINKPLNWTYLDIYNLMQGTISVADVIHLQGFLPLPLEFTPGNGYHYSNPGFYLAGYVIEKVSGMPYGEYIRTQIIEPAGLNNTHYYVTNGADRILPGLVELPSYGSLFKPVAALAQGGLTDSLTSNLDSLDPQQNFTAELQPPFGGLVAINRLVNFPGEQALGGPAGAMVGTAADLARWYYTFTTNPGRIGLTTATMTDLLRPYNRLELPGAEGQAQPNTFFAQGMGSVPSSIPGAPYGVAELEYLGSLANFEAGVRLYMVSNDVKAAVVATVFSNLQPNIPTDQWPGYNATSCTLQDANGTPQPVPQLWCQVSTASEVNNYIFQQVIEPNFLAGLDWPARVRGNSTAAAAGVSG</sequence>
<proteinExistence type="predicted"/>
<accession>A0AAW1P4X6</accession>
<evidence type="ECO:0000313" key="4">
    <source>
        <dbReference type="Proteomes" id="UP001489004"/>
    </source>
</evidence>
<feature type="chain" id="PRO_5043564907" description="Beta-lactamase-related domain-containing protein" evidence="1">
    <location>
        <begin position="28"/>
        <end position="533"/>
    </location>
</feature>
<gene>
    <name evidence="3" type="ORF">WJX72_006481</name>
</gene>
<dbReference type="Proteomes" id="UP001489004">
    <property type="component" value="Unassembled WGS sequence"/>
</dbReference>
<evidence type="ECO:0000313" key="3">
    <source>
        <dbReference type="EMBL" id="KAK9803938.1"/>
    </source>
</evidence>
<dbReference type="InterPro" id="IPR050491">
    <property type="entry name" value="AmpC-like"/>
</dbReference>
<dbReference type="Gene3D" id="3.40.710.10">
    <property type="entry name" value="DD-peptidase/beta-lactamase superfamily"/>
    <property type="match status" value="1"/>
</dbReference>
<dbReference type="InterPro" id="IPR012338">
    <property type="entry name" value="Beta-lactam/transpept-like"/>
</dbReference>
<comment type="caution">
    <text evidence="3">The sequence shown here is derived from an EMBL/GenBank/DDBJ whole genome shotgun (WGS) entry which is preliminary data.</text>
</comment>
<dbReference type="Pfam" id="PF00144">
    <property type="entry name" value="Beta-lactamase"/>
    <property type="match status" value="1"/>
</dbReference>
<dbReference type="EMBL" id="JALJOR010000019">
    <property type="protein sequence ID" value="KAK9803938.1"/>
    <property type="molecule type" value="Genomic_DNA"/>
</dbReference>
<feature type="domain" description="Beta-lactamase-related" evidence="2">
    <location>
        <begin position="44"/>
        <end position="383"/>
    </location>
</feature>
<name>A0AAW1P4X6_9CHLO</name>
<feature type="signal peptide" evidence="1">
    <location>
        <begin position="1"/>
        <end position="27"/>
    </location>
</feature>
<dbReference type="PANTHER" id="PTHR46825:SF9">
    <property type="entry name" value="BETA-LACTAMASE-RELATED DOMAIN-CONTAINING PROTEIN"/>
    <property type="match status" value="1"/>
</dbReference>
<evidence type="ECO:0000259" key="2">
    <source>
        <dbReference type="Pfam" id="PF00144"/>
    </source>
</evidence>
<protein>
    <recommendedName>
        <fullName evidence="2">Beta-lactamase-related domain-containing protein</fullName>
    </recommendedName>
</protein>